<comment type="function">
    <text evidence="6 9">Catalyzes cyclization of the linear tetrapyrrole, hydroxymethylbilane, to the macrocyclic uroporphyrinogen III.</text>
</comment>
<evidence type="ECO:0000313" key="12">
    <source>
        <dbReference type="Proteomes" id="UP000054686"/>
    </source>
</evidence>
<evidence type="ECO:0000256" key="5">
    <source>
        <dbReference type="ARBA" id="ARBA00023244"/>
    </source>
</evidence>
<dbReference type="UniPathway" id="UPA00251">
    <property type="reaction ID" value="UER00320"/>
</dbReference>
<comment type="catalytic activity">
    <reaction evidence="8 9">
        <text>hydroxymethylbilane = uroporphyrinogen III + H2O</text>
        <dbReference type="Rhea" id="RHEA:18965"/>
        <dbReference type="ChEBI" id="CHEBI:15377"/>
        <dbReference type="ChEBI" id="CHEBI:57308"/>
        <dbReference type="ChEBI" id="CHEBI:57845"/>
        <dbReference type="EC" id="4.2.1.75"/>
    </reaction>
</comment>
<dbReference type="InterPro" id="IPR003754">
    <property type="entry name" value="4pyrrol_synth_uPrphyn_synth"/>
</dbReference>
<comment type="similarity">
    <text evidence="2 9">Belongs to the uroporphyrinogen-III synthase family.</text>
</comment>
<dbReference type="GO" id="GO:0004852">
    <property type="term" value="F:uroporphyrinogen-III synthase activity"/>
    <property type="evidence" value="ECO:0007669"/>
    <property type="project" value="UniProtKB-UniRule"/>
</dbReference>
<dbReference type="CDD" id="cd06578">
    <property type="entry name" value="HemD"/>
    <property type="match status" value="1"/>
</dbReference>
<dbReference type="Pfam" id="PF02602">
    <property type="entry name" value="HEM4"/>
    <property type="match status" value="1"/>
</dbReference>
<dbReference type="RefSeq" id="WP_060566078.1">
    <property type="nucleotide sequence ID" value="NZ_CP040006.1"/>
</dbReference>
<protein>
    <recommendedName>
        <fullName evidence="7 9">Uroporphyrinogen-III synthase</fullName>
        <ecNumber evidence="3 9">4.2.1.75</ecNumber>
    </recommendedName>
</protein>
<evidence type="ECO:0000256" key="6">
    <source>
        <dbReference type="ARBA" id="ARBA00037589"/>
    </source>
</evidence>
<dbReference type="PANTHER" id="PTHR38042:SF1">
    <property type="entry name" value="UROPORPHYRINOGEN-III SYNTHASE, CHLOROPLASTIC"/>
    <property type="match status" value="1"/>
</dbReference>
<evidence type="ECO:0000256" key="9">
    <source>
        <dbReference type="RuleBase" id="RU366031"/>
    </source>
</evidence>
<keyword evidence="5 9" id="KW-0627">Porphyrin biosynthesis</keyword>
<evidence type="ECO:0000256" key="3">
    <source>
        <dbReference type="ARBA" id="ARBA00013109"/>
    </source>
</evidence>
<dbReference type="SUPFAM" id="SSF69618">
    <property type="entry name" value="HemD-like"/>
    <property type="match status" value="1"/>
</dbReference>
<dbReference type="InterPro" id="IPR039793">
    <property type="entry name" value="UROS/Hem4"/>
</dbReference>
<name>A0A0V8RZ04_9ACTO</name>
<evidence type="ECO:0000256" key="2">
    <source>
        <dbReference type="ARBA" id="ARBA00008133"/>
    </source>
</evidence>
<evidence type="ECO:0000256" key="1">
    <source>
        <dbReference type="ARBA" id="ARBA00004772"/>
    </source>
</evidence>
<dbReference type="InterPro" id="IPR036108">
    <property type="entry name" value="4pyrrol_syn_uPrphyn_synt_sf"/>
</dbReference>
<feature type="domain" description="Tetrapyrrole biosynthesis uroporphyrinogen III synthase" evidence="10">
    <location>
        <begin position="29"/>
        <end position="252"/>
    </location>
</feature>
<dbReference type="Gene3D" id="3.40.50.10090">
    <property type="match status" value="2"/>
</dbReference>
<evidence type="ECO:0000256" key="8">
    <source>
        <dbReference type="ARBA" id="ARBA00048617"/>
    </source>
</evidence>
<evidence type="ECO:0000256" key="7">
    <source>
        <dbReference type="ARBA" id="ARBA00040167"/>
    </source>
</evidence>
<gene>
    <name evidence="11" type="ORF">APY09_02810</name>
</gene>
<proteinExistence type="inferred from homology"/>
<dbReference type="GO" id="GO:0006782">
    <property type="term" value="P:protoporphyrinogen IX biosynthetic process"/>
    <property type="evidence" value="ECO:0007669"/>
    <property type="project" value="UniProtKB-UniRule"/>
</dbReference>
<comment type="caution">
    <text evidence="11">The sequence shown here is derived from an EMBL/GenBank/DDBJ whole genome shotgun (WGS) entry which is preliminary data.</text>
</comment>
<dbReference type="OrthoDB" id="9815856at2"/>
<reference evidence="11 12" key="1">
    <citation type="submission" date="2015-10" db="EMBL/GenBank/DDBJ databases">
        <title>Draft Genome of Actinomyces odontolyticus subsp. actinosynbacter strain XH001.</title>
        <authorList>
            <person name="Mclean J.S."/>
            <person name="He X."/>
        </authorList>
    </citation>
    <scope>NUCLEOTIDE SEQUENCE [LARGE SCALE GENOMIC DNA]</scope>
    <source>
        <strain evidence="11 12">XH001</strain>
    </source>
</reference>
<accession>A0A0V8RZ04</accession>
<dbReference type="Proteomes" id="UP000054686">
    <property type="component" value="Unassembled WGS sequence"/>
</dbReference>
<evidence type="ECO:0000313" key="11">
    <source>
        <dbReference type="EMBL" id="KSW13301.1"/>
    </source>
</evidence>
<sequence length="273" mass="27814">MNEPHASAPSVNAELTGRRILLTRAKSDDAIARVLRLAGAQVDALALTVSTPLDSAQLDAARARLADGGYAWVVFSSWRAARAVADALPRARSLGTRIAAVGEATAQWVSDHAGVSADLTGAGSAAALLECFPAPSADARSVLIPRSAAAPDTLPDGLRALGWSVEAVDAYTTTPAGADDIDADIAGNFRAGRYDAAVLTASSQARALPPLLGLPPPTTRVVTIGAPTAATVRRQGIAVAAQASSPTPDAIVRALIDALARPAHADAPEERDS</sequence>
<keyword evidence="4 9" id="KW-0456">Lyase</keyword>
<dbReference type="EC" id="4.2.1.75" evidence="3 9"/>
<dbReference type="PANTHER" id="PTHR38042">
    <property type="entry name" value="UROPORPHYRINOGEN-III SYNTHASE, CHLOROPLASTIC"/>
    <property type="match status" value="1"/>
</dbReference>
<dbReference type="AlphaFoldDB" id="A0A0V8RZ04"/>
<dbReference type="GO" id="GO:0006780">
    <property type="term" value="P:uroporphyrinogen III biosynthetic process"/>
    <property type="evidence" value="ECO:0007669"/>
    <property type="project" value="UniProtKB-UniRule"/>
</dbReference>
<evidence type="ECO:0000259" key="10">
    <source>
        <dbReference type="Pfam" id="PF02602"/>
    </source>
</evidence>
<evidence type="ECO:0000256" key="4">
    <source>
        <dbReference type="ARBA" id="ARBA00023239"/>
    </source>
</evidence>
<comment type="pathway">
    <text evidence="1 9">Porphyrin-containing compound metabolism; protoporphyrin-IX biosynthesis; coproporphyrinogen-III from 5-aminolevulinate: step 3/4.</text>
</comment>
<dbReference type="EMBL" id="LLVT01000001">
    <property type="protein sequence ID" value="KSW13301.1"/>
    <property type="molecule type" value="Genomic_DNA"/>
</dbReference>
<organism evidence="11 12">
    <name type="scientific">Schaalia odontolytica</name>
    <dbReference type="NCBI Taxonomy" id="1660"/>
    <lineage>
        <taxon>Bacteria</taxon>
        <taxon>Bacillati</taxon>
        <taxon>Actinomycetota</taxon>
        <taxon>Actinomycetes</taxon>
        <taxon>Actinomycetales</taxon>
        <taxon>Actinomycetaceae</taxon>
        <taxon>Schaalia</taxon>
    </lineage>
</organism>